<evidence type="ECO:0000313" key="2">
    <source>
        <dbReference type="EMBL" id="SDQ16344.1"/>
    </source>
</evidence>
<accession>A0A1H0YME5</accession>
<evidence type="ECO:0000313" key="3">
    <source>
        <dbReference type="Proteomes" id="UP000182870"/>
    </source>
</evidence>
<reference evidence="2 3" key="1">
    <citation type="submission" date="2016-10" db="EMBL/GenBank/DDBJ databases">
        <authorList>
            <person name="de Groot N.N."/>
        </authorList>
    </citation>
    <scope>NUCLEOTIDE SEQUENCE [LARGE SCALE GENOMIC DNA]</scope>
    <source>
        <strain evidence="2 3">Sb05</strain>
    </source>
</reference>
<feature type="compositionally biased region" description="Basic and acidic residues" evidence="1">
    <location>
        <begin position="14"/>
        <end position="24"/>
    </location>
</feature>
<sequence length="63" mass="7574">MTENLTAQQRATKKWNEKNKERRNYLSKRSAARSFIRNNATEEDLLELKEIIEENLKKYSKNT</sequence>
<dbReference type="RefSeq" id="WP_074560430.1">
    <property type="nucleotide sequence ID" value="NZ_FNKE01000001.1"/>
</dbReference>
<name>A0A1H0YME5_STREI</name>
<evidence type="ECO:0000256" key="1">
    <source>
        <dbReference type="SAM" id="MobiDB-lite"/>
    </source>
</evidence>
<dbReference type="EMBL" id="FNKE01000001">
    <property type="protein sequence ID" value="SDQ16344.1"/>
    <property type="molecule type" value="Genomic_DNA"/>
</dbReference>
<feature type="region of interest" description="Disordered" evidence="1">
    <location>
        <begin position="1"/>
        <end position="28"/>
    </location>
</feature>
<dbReference type="AlphaFoldDB" id="A0A1H0YME5"/>
<proteinExistence type="predicted"/>
<feature type="compositionally biased region" description="Polar residues" evidence="1">
    <location>
        <begin position="1"/>
        <end position="10"/>
    </location>
</feature>
<protein>
    <submittedName>
        <fullName evidence="2">Uncharacterized protein</fullName>
    </submittedName>
</protein>
<dbReference type="Proteomes" id="UP000182870">
    <property type="component" value="Unassembled WGS sequence"/>
</dbReference>
<organism evidence="2 3">
    <name type="scientific">Streptococcus equinus</name>
    <name type="common">Streptococcus bovis</name>
    <dbReference type="NCBI Taxonomy" id="1335"/>
    <lineage>
        <taxon>Bacteria</taxon>
        <taxon>Bacillati</taxon>
        <taxon>Bacillota</taxon>
        <taxon>Bacilli</taxon>
        <taxon>Lactobacillales</taxon>
        <taxon>Streptococcaceae</taxon>
        <taxon>Streptococcus</taxon>
    </lineage>
</organism>
<gene>
    <name evidence="2" type="ORF">SAMN05216392_0752</name>
</gene>